<dbReference type="RefSeq" id="WP_018593952.1">
    <property type="nucleotide sequence ID" value="NZ_AP031416.1"/>
</dbReference>
<evidence type="ECO:0000256" key="6">
    <source>
        <dbReference type="ARBA" id="ARBA00039970"/>
    </source>
</evidence>
<dbReference type="EMBL" id="CP035945">
    <property type="protein sequence ID" value="QBE98244.1"/>
    <property type="molecule type" value="Genomic_DNA"/>
</dbReference>
<dbReference type="PANTHER" id="PTHR30473:SF1">
    <property type="entry name" value="PHOH-LIKE PROTEIN"/>
    <property type="match status" value="1"/>
</dbReference>
<evidence type="ECO:0000259" key="7">
    <source>
        <dbReference type="Pfam" id="PF02562"/>
    </source>
</evidence>
<feature type="domain" description="PhoH-like protein" evidence="7">
    <location>
        <begin position="110"/>
        <end position="314"/>
    </location>
</feature>
<evidence type="ECO:0000256" key="2">
    <source>
        <dbReference type="ARBA" id="ARBA00010393"/>
    </source>
</evidence>
<dbReference type="GeneID" id="75051107"/>
<protein>
    <recommendedName>
        <fullName evidence="6">PhoH-like protein</fullName>
    </recommendedName>
</protein>
<dbReference type="InterPro" id="IPR051451">
    <property type="entry name" value="PhoH2-like"/>
</dbReference>
<evidence type="ECO:0000256" key="1">
    <source>
        <dbReference type="ARBA" id="ARBA00004496"/>
    </source>
</evidence>
<dbReference type="InterPro" id="IPR027417">
    <property type="entry name" value="P-loop_NTPase"/>
</dbReference>
<proteinExistence type="inferred from homology"/>
<organism evidence="8 9">
    <name type="scientific">Blautia producta</name>
    <dbReference type="NCBI Taxonomy" id="33035"/>
    <lineage>
        <taxon>Bacteria</taxon>
        <taxon>Bacillati</taxon>
        <taxon>Bacillota</taxon>
        <taxon>Clostridia</taxon>
        <taxon>Lachnospirales</taxon>
        <taxon>Lachnospiraceae</taxon>
        <taxon>Blautia</taxon>
    </lineage>
</organism>
<evidence type="ECO:0000256" key="5">
    <source>
        <dbReference type="ARBA" id="ARBA00022840"/>
    </source>
</evidence>
<dbReference type="Gene3D" id="3.40.50.300">
    <property type="entry name" value="P-loop containing nucleotide triphosphate hydrolases"/>
    <property type="match status" value="1"/>
</dbReference>
<comment type="similarity">
    <text evidence="2">Belongs to the PhoH family.</text>
</comment>
<dbReference type="PANTHER" id="PTHR30473">
    <property type="entry name" value="PROTEIN PHOH"/>
    <property type="match status" value="1"/>
</dbReference>
<reference evidence="8 9" key="1">
    <citation type="submission" date="2019-01" db="EMBL/GenBank/DDBJ databases">
        <title>PMF-metabolizing Aryl O-demethylase.</title>
        <authorList>
            <person name="Kim M."/>
        </authorList>
    </citation>
    <scope>NUCLEOTIDE SEQUENCE [LARGE SCALE GENOMIC DNA]</scope>
    <source>
        <strain evidence="8 9">PMF1</strain>
    </source>
</reference>
<dbReference type="AlphaFoldDB" id="A0A4P6LZS2"/>
<dbReference type="InterPro" id="IPR003714">
    <property type="entry name" value="PhoH"/>
</dbReference>
<gene>
    <name evidence="8" type="ORF">PMF13cell1_03810</name>
</gene>
<dbReference type="GO" id="GO:0005829">
    <property type="term" value="C:cytosol"/>
    <property type="evidence" value="ECO:0007669"/>
    <property type="project" value="TreeGrafter"/>
</dbReference>
<evidence type="ECO:0000313" key="9">
    <source>
        <dbReference type="Proteomes" id="UP000289794"/>
    </source>
</evidence>
<evidence type="ECO:0000313" key="8">
    <source>
        <dbReference type="EMBL" id="QBE98244.1"/>
    </source>
</evidence>
<evidence type="ECO:0000256" key="3">
    <source>
        <dbReference type="ARBA" id="ARBA00022490"/>
    </source>
</evidence>
<dbReference type="SUPFAM" id="SSF52540">
    <property type="entry name" value="P-loop containing nucleoside triphosphate hydrolases"/>
    <property type="match status" value="1"/>
</dbReference>
<comment type="subcellular location">
    <subcellularLocation>
        <location evidence="1">Cytoplasm</location>
    </subcellularLocation>
</comment>
<dbReference type="Pfam" id="PF02562">
    <property type="entry name" value="PhoH"/>
    <property type="match status" value="1"/>
</dbReference>
<keyword evidence="4" id="KW-0547">Nucleotide-binding</keyword>
<dbReference type="KEGG" id="bpro:PMF13cell1_03810"/>
<evidence type="ECO:0000256" key="4">
    <source>
        <dbReference type="ARBA" id="ARBA00022741"/>
    </source>
</evidence>
<keyword evidence="3" id="KW-0963">Cytoplasm</keyword>
<accession>A0A4P6LZS2</accession>
<sequence>MYLHTEQIDFDTMDQQQAVFGTQDEYIRNIEKALSVSIGLRDSKVEIKGEENVNVAANVVNSLMELHSRGEALNMDIVYRILEEAKDGDLDSTFKAMDNIVALTNKGVPIRCKTFGQKNYVKALQDNVVTICIGPAGTGKTFLAVAQAVKELKEGKIERIIMSRPAIEAGEERLGFLPGDLAQKVDPYLRPLYDALHDLLGAERADKYRERGDIEIAPLAYMRGRTLNRARVIIDESQNASLATLKMALTRLGEGSKMVLTGDVTQIDLPHAQDSGLEKCAQILGSIDGIAALRLTNRDVVRNRIVKDIVKAFEKAEADKRPSQAPRQSKLKRR</sequence>
<name>A0A4P6LZS2_9FIRM</name>
<dbReference type="GO" id="GO:0005524">
    <property type="term" value="F:ATP binding"/>
    <property type="evidence" value="ECO:0007669"/>
    <property type="project" value="UniProtKB-KW"/>
</dbReference>
<dbReference type="FunFam" id="3.40.50.300:FF:000013">
    <property type="entry name" value="PhoH family ATPase"/>
    <property type="match status" value="1"/>
</dbReference>
<dbReference type="Proteomes" id="UP000289794">
    <property type="component" value="Chromosome"/>
</dbReference>
<keyword evidence="5" id="KW-0067">ATP-binding</keyword>